<dbReference type="Proteomes" id="UP000198806">
    <property type="component" value="Unassembled WGS sequence"/>
</dbReference>
<evidence type="ECO:0000313" key="5">
    <source>
        <dbReference type="Proteomes" id="UP000198806"/>
    </source>
</evidence>
<dbReference type="STRING" id="1527.SAMN04489757_12519"/>
<dbReference type="PANTHER" id="PTHR21666">
    <property type="entry name" value="PEPTIDASE-RELATED"/>
    <property type="match status" value="1"/>
</dbReference>
<dbReference type="EMBL" id="FOWD01000025">
    <property type="protein sequence ID" value="SFO42601.1"/>
    <property type="molecule type" value="Genomic_DNA"/>
</dbReference>
<dbReference type="PANTHER" id="PTHR21666:SF289">
    <property type="entry name" value="L-ALA--D-GLU ENDOPEPTIDASE"/>
    <property type="match status" value="1"/>
</dbReference>
<reference evidence="4 5" key="1">
    <citation type="submission" date="2016-10" db="EMBL/GenBank/DDBJ databases">
        <authorList>
            <person name="de Groot N.N."/>
        </authorList>
    </citation>
    <scope>NUCLEOTIDE SEQUENCE [LARGE SCALE GENOMIC DNA]</scope>
    <source>
        <strain evidence="4 5">DSM 1283</strain>
    </source>
</reference>
<dbReference type="Pfam" id="PF01551">
    <property type="entry name" value="Peptidase_M23"/>
    <property type="match status" value="1"/>
</dbReference>
<keyword evidence="2" id="KW-0472">Membrane</keyword>
<dbReference type="Gene3D" id="2.70.70.10">
    <property type="entry name" value="Glucose Permease (Domain IIA)"/>
    <property type="match status" value="1"/>
</dbReference>
<accession>A0A1I5H436</accession>
<evidence type="ECO:0000256" key="1">
    <source>
        <dbReference type="ARBA" id="ARBA00022729"/>
    </source>
</evidence>
<name>A0A1I5H436_9FIRM</name>
<organism evidence="4 5">
    <name type="scientific">Anaerocolumna aminovalerica</name>
    <dbReference type="NCBI Taxonomy" id="1527"/>
    <lineage>
        <taxon>Bacteria</taxon>
        <taxon>Bacillati</taxon>
        <taxon>Bacillota</taxon>
        <taxon>Clostridia</taxon>
        <taxon>Lachnospirales</taxon>
        <taxon>Lachnospiraceae</taxon>
        <taxon>Anaerocolumna</taxon>
    </lineage>
</organism>
<evidence type="ECO:0000313" key="4">
    <source>
        <dbReference type="EMBL" id="SFO42601.1"/>
    </source>
</evidence>
<dbReference type="InterPro" id="IPR016047">
    <property type="entry name" value="M23ase_b-sheet_dom"/>
</dbReference>
<evidence type="ECO:0000256" key="2">
    <source>
        <dbReference type="SAM" id="Phobius"/>
    </source>
</evidence>
<proteinExistence type="predicted"/>
<dbReference type="GO" id="GO:0004222">
    <property type="term" value="F:metalloendopeptidase activity"/>
    <property type="evidence" value="ECO:0007669"/>
    <property type="project" value="TreeGrafter"/>
</dbReference>
<keyword evidence="1" id="KW-0732">Signal</keyword>
<protein>
    <submittedName>
        <fullName evidence="4">Murein DD-endopeptidase MepM and murein hydrolase activator NlpD, contain LysM domain</fullName>
    </submittedName>
</protein>
<feature type="transmembrane region" description="Helical" evidence="2">
    <location>
        <begin position="12"/>
        <end position="31"/>
    </location>
</feature>
<dbReference type="SUPFAM" id="SSF51261">
    <property type="entry name" value="Duplicated hybrid motif"/>
    <property type="match status" value="1"/>
</dbReference>
<keyword evidence="2" id="KW-0812">Transmembrane</keyword>
<dbReference type="InterPro" id="IPR011055">
    <property type="entry name" value="Dup_hybrid_motif"/>
</dbReference>
<sequence>MRKFNIPEEKKYFYFFSFLLFITMLYVGHLLNQIGLHMYVNRINSTSIQYEEFRKMKLPASRIKKVKKDTDKLEDLTISMLINDYELSGKKNMKKRDIKKLVLQVSENKTYQELKKYYYEILNDIKYFPVPLKENGEPYVTFEDSWYADRNYGGARKHEGTDLIPEYNVTGLYPIISITDGVVEKIGWLEKGGYRIGIRSSSGAYFYYAHLDSYAEGIEEGDEIKAGQLLGLMGDSGYGPEGTTGMFAVHLHLGIYIDTPAGELSVNPYYILLYLQSQ</sequence>
<gene>
    <name evidence="4" type="ORF">SAMN04489757_12519</name>
</gene>
<dbReference type="RefSeq" id="WP_242960997.1">
    <property type="nucleotide sequence ID" value="NZ_BAABFM010000082.1"/>
</dbReference>
<keyword evidence="5" id="KW-1185">Reference proteome</keyword>
<keyword evidence="2" id="KW-1133">Transmembrane helix</keyword>
<keyword evidence="4" id="KW-0378">Hydrolase</keyword>
<evidence type="ECO:0000259" key="3">
    <source>
        <dbReference type="Pfam" id="PF01551"/>
    </source>
</evidence>
<feature type="domain" description="M23ase beta-sheet core" evidence="3">
    <location>
        <begin position="157"/>
        <end position="258"/>
    </location>
</feature>
<dbReference type="AlphaFoldDB" id="A0A1I5H436"/>
<dbReference type="CDD" id="cd12797">
    <property type="entry name" value="M23_peptidase"/>
    <property type="match status" value="1"/>
</dbReference>
<dbReference type="InterPro" id="IPR050570">
    <property type="entry name" value="Cell_wall_metabolism_enzyme"/>
</dbReference>